<dbReference type="PROSITE" id="PS51409">
    <property type="entry name" value="ARGINASE_2"/>
    <property type="match status" value="1"/>
</dbReference>
<name>A0A1V1NRE2_9BACT</name>
<evidence type="ECO:0000313" key="7">
    <source>
        <dbReference type="Proteomes" id="UP000189670"/>
    </source>
</evidence>
<feature type="binding site" evidence="4">
    <location>
        <position position="139"/>
    </location>
    <ligand>
        <name>Mn(2+)</name>
        <dbReference type="ChEBI" id="CHEBI:29035"/>
        <label>1</label>
    </ligand>
</feature>
<dbReference type="PIRSF" id="PIRSF036979">
    <property type="entry name" value="Arginase"/>
    <property type="match status" value="1"/>
</dbReference>
<dbReference type="Proteomes" id="UP000189670">
    <property type="component" value="Unassembled WGS sequence"/>
</dbReference>
<reference evidence="7" key="1">
    <citation type="submission" date="2012-11" db="EMBL/GenBank/DDBJ databases">
        <authorList>
            <person name="Lucero-Rivera Y.E."/>
            <person name="Tovar-Ramirez D."/>
        </authorList>
    </citation>
    <scope>NUCLEOTIDE SEQUENCE [LARGE SCALE GENOMIC DNA]</scope>
    <source>
        <strain evidence="7">Araruama</strain>
    </source>
</reference>
<dbReference type="EMBL" id="ATBP01003139">
    <property type="protein sequence ID" value="ETR65160.1"/>
    <property type="molecule type" value="Genomic_DNA"/>
</dbReference>
<keyword evidence="3 5" id="KW-0378">Hydrolase</keyword>
<keyword evidence="2 4" id="KW-0479">Metal-binding</keyword>
<dbReference type="InterPro" id="IPR006035">
    <property type="entry name" value="Ureohydrolase"/>
</dbReference>
<proteinExistence type="inferred from homology"/>
<dbReference type="Pfam" id="PF00491">
    <property type="entry name" value="Arginase"/>
    <property type="match status" value="1"/>
</dbReference>
<dbReference type="InterPro" id="IPR020855">
    <property type="entry name" value="Ureohydrolase_Mn_BS"/>
</dbReference>
<dbReference type="AlphaFoldDB" id="A0A1V1NRE2"/>
<dbReference type="PANTHER" id="PTHR11358">
    <property type="entry name" value="ARGINASE/AGMATINASE"/>
    <property type="match status" value="1"/>
</dbReference>
<dbReference type="InterPro" id="IPR023696">
    <property type="entry name" value="Ureohydrolase_dom_sf"/>
</dbReference>
<dbReference type="PROSITE" id="PS01053">
    <property type="entry name" value="ARGINASE_1"/>
    <property type="match status" value="1"/>
</dbReference>
<accession>A0A1V1NRE2</accession>
<feature type="non-terminal residue" evidence="6">
    <location>
        <position position="239"/>
    </location>
</feature>
<keyword evidence="4" id="KW-0464">Manganese</keyword>
<evidence type="ECO:0000256" key="1">
    <source>
        <dbReference type="ARBA" id="ARBA00009227"/>
    </source>
</evidence>
<dbReference type="GO" id="GO:0033389">
    <property type="term" value="P:putrescine biosynthetic process from arginine, via agmatine"/>
    <property type="evidence" value="ECO:0007669"/>
    <property type="project" value="TreeGrafter"/>
</dbReference>
<feature type="binding site" evidence="4">
    <location>
        <position position="219"/>
    </location>
    <ligand>
        <name>Mn(2+)</name>
        <dbReference type="ChEBI" id="CHEBI:29035"/>
        <label>1</label>
    </ligand>
</feature>
<dbReference type="Gene3D" id="3.40.800.10">
    <property type="entry name" value="Ureohydrolase domain"/>
    <property type="match status" value="1"/>
</dbReference>
<dbReference type="GO" id="GO:0046872">
    <property type="term" value="F:metal ion binding"/>
    <property type="evidence" value="ECO:0007669"/>
    <property type="project" value="UniProtKB-KW"/>
</dbReference>
<evidence type="ECO:0000256" key="4">
    <source>
        <dbReference type="PIRSR" id="PIRSR036979-1"/>
    </source>
</evidence>
<dbReference type="GO" id="GO:0008783">
    <property type="term" value="F:agmatinase activity"/>
    <property type="evidence" value="ECO:0007669"/>
    <property type="project" value="TreeGrafter"/>
</dbReference>
<feature type="binding site" evidence="4">
    <location>
        <position position="137"/>
    </location>
    <ligand>
        <name>Mn(2+)</name>
        <dbReference type="ChEBI" id="CHEBI:29035"/>
        <label>1</label>
    </ligand>
</feature>
<evidence type="ECO:0000313" key="6">
    <source>
        <dbReference type="EMBL" id="ETR65160.1"/>
    </source>
</evidence>
<organism evidence="6 7">
    <name type="scientific">Candidatus Magnetoglobus multicellularis str. Araruama</name>
    <dbReference type="NCBI Taxonomy" id="890399"/>
    <lineage>
        <taxon>Bacteria</taxon>
        <taxon>Pseudomonadati</taxon>
        <taxon>Thermodesulfobacteriota</taxon>
        <taxon>Desulfobacteria</taxon>
        <taxon>Desulfobacterales</taxon>
        <taxon>Desulfobacteraceae</taxon>
        <taxon>Candidatus Magnetoglobus</taxon>
    </lineage>
</organism>
<evidence type="ECO:0000256" key="5">
    <source>
        <dbReference type="RuleBase" id="RU003684"/>
    </source>
</evidence>
<comment type="similarity">
    <text evidence="1">Belongs to the arginase family. Agmatinase subfamily.</text>
</comment>
<feature type="binding site" evidence="4">
    <location>
        <position position="135"/>
    </location>
    <ligand>
        <name>Mn(2+)</name>
        <dbReference type="ChEBI" id="CHEBI:29035"/>
        <label>1</label>
    </ligand>
</feature>
<sequence length="239" mass="26845">MIFNNFLGLTATDADPKMAKAYILPIPYERTTSYLKGTANAPKAILEASKELETFDIATPCQDPYLASNGIYTCPPLKISQPSFVEFCDYLQHYLTEILAQQKFPILLGGEHTLSYGAFLSCRTLYPDCSFLHLDAHTDLRDIYEGTAYSHACVLRRICELKPRPPIVACGVRSLPREDYVYIIEEDLKVFFYEKTGLPTLGQILENLSYNVYISIDLDCLDPAIMPAVGTPEPHGLSW</sequence>
<dbReference type="SUPFAM" id="SSF52768">
    <property type="entry name" value="Arginase/deacetylase"/>
    <property type="match status" value="1"/>
</dbReference>
<feature type="binding site" evidence="4">
    <location>
        <position position="217"/>
    </location>
    <ligand>
        <name>Mn(2+)</name>
        <dbReference type="ChEBI" id="CHEBI:29035"/>
        <label>1</label>
    </ligand>
</feature>
<gene>
    <name evidence="6" type="ORF">OMM_14714</name>
</gene>
<dbReference type="PANTHER" id="PTHR11358:SF26">
    <property type="entry name" value="GUANIDINO ACID HYDROLASE, MITOCHONDRIAL"/>
    <property type="match status" value="1"/>
</dbReference>
<evidence type="ECO:0000256" key="3">
    <source>
        <dbReference type="ARBA" id="ARBA00022801"/>
    </source>
</evidence>
<comment type="cofactor">
    <cofactor evidence="4">
        <name>Mn(2+)</name>
        <dbReference type="ChEBI" id="CHEBI:29035"/>
    </cofactor>
    <text evidence="4">Binds 2 manganese ions per subunit.</text>
</comment>
<comment type="caution">
    <text evidence="6">The sequence shown here is derived from an EMBL/GenBank/DDBJ whole genome shotgun (WGS) entry which is preliminary data.</text>
</comment>
<evidence type="ECO:0000256" key="2">
    <source>
        <dbReference type="ARBA" id="ARBA00022723"/>
    </source>
</evidence>
<protein>
    <submittedName>
        <fullName evidence="6">Agmatinase</fullName>
    </submittedName>
</protein>
<feature type="binding site" evidence="4">
    <location>
        <position position="112"/>
    </location>
    <ligand>
        <name>Mn(2+)</name>
        <dbReference type="ChEBI" id="CHEBI:29035"/>
        <label>1</label>
    </ligand>
</feature>